<dbReference type="Proteomes" id="UP000509579">
    <property type="component" value="Chromosome"/>
</dbReference>
<dbReference type="SUPFAM" id="SSF53850">
    <property type="entry name" value="Periplasmic binding protein-like II"/>
    <property type="match status" value="1"/>
</dbReference>
<name>A0A6N1X0D3_9BURK</name>
<sequence length="324" mass="33616">MHLPALTRRRLLASTALAWGLAASGLAQAADRTIHIVVPFGAGAVQDTVLRAFSNELGQALQASIVIENKPGAGGTLGTQGVARAKPDGNTLVMAAASHNFTGHMYPRLGFHPVNDFEPVALVASSGYVIAAPAGQARNLAQWVAAAKASPTPWNYASAGNGSASHLGMASFLAQAKLEQQHIPYKSTGDAVRELLAGRVQGVTAATTGLIAFKDDPRVQLLAYTGPKRSPFLPDLPTVAESGFPGFQFDTWYGLLAPAGTPAAEIGKLNAAVNKVLADPVVQERVRKLGAETATDTPAGFKALLAKDWVTAGNVVKVSGARVE</sequence>
<dbReference type="Gene3D" id="3.40.190.10">
    <property type="entry name" value="Periplasmic binding protein-like II"/>
    <property type="match status" value="1"/>
</dbReference>
<evidence type="ECO:0000256" key="1">
    <source>
        <dbReference type="ARBA" id="ARBA00006987"/>
    </source>
</evidence>
<evidence type="ECO:0000313" key="4">
    <source>
        <dbReference type="Proteomes" id="UP000509579"/>
    </source>
</evidence>
<dbReference type="PANTHER" id="PTHR42928">
    <property type="entry name" value="TRICARBOXYLATE-BINDING PROTEIN"/>
    <property type="match status" value="1"/>
</dbReference>
<dbReference type="InterPro" id="IPR006311">
    <property type="entry name" value="TAT_signal"/>
</dbReference>
<evidence type="ECO:0000313" key="3">
    <source>
        <dbReference type="EMBL" id="QKV51526.1"/>
    </source>
</evidence>
<dbReference type="KEGG" id="aant:HUK68_00695"/>
<dbReference type="PANTHER" id="PTHR42928:SF5">
    <property type="entry name" value="BLR1237 PROTEIN"/>
    <property type="match status" value="1"/>
</dbReference>
<dbReference type="PIRSF" id="PIRSF017082">
    <property type="entry name" value="YflP"/>
    <property type="match status" value="1"/>
</dbReference>
<feature type="chain" id="PRO_5026721589" evidence="2">
    <location>
        <begin position="30"/>
        <end position="324"/>
    </location>
</feature>
<accession>A0A6N1X0D3</accession>
<organism evidence="3 4">
    <name type="scientific">Comamonas antarctica</name>
    <dbReference type="NCBI Taxonomy" id="2743470"/>
    <lineage>
        <taxon>Bacteria</taxon>
        <taxon>Pseudomonadati</taxon>
        <taxon>Pseudomonadota</taxon>
        <taxon>Betaproteobacteria</taxon>
        <taxon>Burkholderiales</taxon>
        <taxon>Comamonadaceae</taxon>
        <taxon>Comamonas</taxon>
    </lineage>
</organism>
<dbReference type="RefSeq" id="WP_175502462.1">
    <property type="nucleotide sequence ID" value="NZ_CAURQT010000044.1"/>
</dbReference>
<dbReference type="InterPro" id="IPR005064">
    <property type="entry name" value="BUG"/>
</dbReference>
<proteinExistence type="inferred from homology"/>
<dbReference type="AlphaFoldDB" id="A0A6N1X0D3"/>
<dbReference type="EMBL" id="CP054840">
    <property type="protein sequence ID" value="QKV51526.1"/>
    <property type="molecule type" value="Genomic_DNA"/>
</dbReference>
<evidence type="ECO:0000256" key="2">
    <source>
        <dbReference type="SAM" id="SignalP"/>
    </source>
</evidence>
<protein>
    <submittedName>
        <fullName evidence="3">Tripartite tricarboxylate transporter substrate binding protein</fullName>
    </submittedName>
</protein>
<gene>
    <name evidence="3" type="ORF">HUK68_00695</name>
</gene>
<reference evidence="3 4" key="1">
    <citation type="submission" date="2020-06" db="EMBL/GenBank/DDBJ databases">
        <title>Acidovorax antarctica sp. nov., isolated from Corinth ice sheet soil, Antarctic Fields Peninsula.</title>
        <authorList>
            <person name="Xu Q."/>
            <person name="Peng F."/>
        </authorList>
    </citation>
    <scope>NUCLEOTIDE SEQUENCE [LARGE SCALE GENOMIC DNA]</scope>
    <source>
        <strain evidence="3 4">16-35-5</strain>
    </source>
</reference>
<comment type="similarity">
    <text evidence="1">Belongs to the UPF0065 (bug) family.</text>
</comment>
<feature type="signal peptide" evidence="2">
    <location>
        <begin position="1"/>
        <end position="29"/>
    </location>
</feature>
<keyword evidence="2" id="KW-0732">Signal</keyword>
<keyword evidence="4" id="KW-1185">Reference proteome</keyword>
<dbReference type="InterPro" id="IPR042100">
    <property type="entry name" value="Bug_dom1"/>
</dbReference>
<dbReference type="Gene3D" id="3.40.190.150">
    <property type="entry name" value="Bordetella uptake gene, domain 1"/>
    <property type="match status" value="1"/>
</dbReference>
<dbReference type="Pfam" id="PF03401">
    <property type="entry name" value="TctC"/>
    <property type="match status" value="1"/>
</dbReference>
<dbReference type="PROSITE" id="PS51318">
    <property type="entry name" value="TAT"/>
    <property type="match status" value="1"/>
</dbReference>